<dbReference type="Proteomes" id="UP000054558">
    <property type="component" value="Unassembled WGS sequence"/>
</dbReference>
<dbReference type="Pfam" id="PF02399">
    <property type="entry name" value="Herpes_ori_bp"/>
    <property type="match status" value="1"/>
</dbReference>
<reference evidence="3 4" key="1">
    <citation type="journal article" date="2014" name="Nat. Commun.">
        <title>Klebsormidium flaccidum genome reveals primary factors for plant terrestrial adaptation.</title>
        <authorList>
            <person name="Hori K."/>
            <person name="Maruyama F."/>
            <person name="Fujisawa T."/>
            <person name="Togashi T."/>
            <person name="Yamamoto N."/>
            <person name="Seo M."/>
            <person name="Sato S."/>
            <person name="Yamada T."/>
            <person name="Mori H."/>
            <person name="Tajima N."/>
            <person name="Moriyama T."/>
            <person name="Ikeuchi M."/>
            <person name="Watanabe M."/>
            <person name="Wada H."/>
            <person name="Kobayashi K."/>
            <person name="Saito M."/>
            <person name="Masuda T."/>
            <person name="Sasaki-Sekimoto Y."/>
            <person name="Mashiguchi K."/>
            <person name="Awai K."/>
            <person name="Shimojima M."/>
            <person name="Masuda S."/>
            <person name="Iwai M."/>
            <person name="Nobusawa T."/>
            <person name="Narise T."/>
            <person name="Kondo S."/>
            <person name="Saito H."/>
            <person name="Sato R."/>
            <person name="Murakawa M."/>
            <person name="Ihara Y."/>
            <person name="Oshima-Yamada Y."/>
            <person name="Ohtaka K."/>
            <person name="Satoh M."/>
            <person name="Sonobe K."/>
            <person name="Ishii M."/>
            <person name="Ohtani R."/>
            <person name="Kanamori-Sato M."/>
            <person name="Honoki R."/>
            <person name="Miyazaki D."/>
            <person name="Mochizuki H."/>
            <person name="Umetsu J."/>
            <person name="Higashi K."/>
            <person name="Shibata D."/>
            <person name="Kamiya Y."/>
            <person name="Sato N."/>
            <person name="Nakamura Y."/>
            <person name="Tabata S."/>
            <person name="Ida S."/>
            <person name="Kurokawa K."/>
            <person name="Ohta H."/>
        </authorList>
    </citation>
    <scope>NUCLEOTIDE SEQUENCE [LARGE SCALE GENOMIC DNA]</scope>
    <source>
        <strain evidence="3 4">NIES-2285</strain>
    </source>
</reference>
<dbReference type="GO" id="GO:0005524">
    <property type="term" value="F:ATP binding"/>
    <property type="evidence" value="ECO:0007669"/>
    <property type="project" value="InterPro"/>
</dbReference>
<feature type="region of interest" description="Disordered" evidence="1">
    <location>
        <begin position="445"/>
        <end position="571"/>
    </location>
</feature>
<feature type="compositionally biased region" description="Acidic residues" evidence="1">
    <location>
        <begin position="504"/>
        <end position="539"/>
    </location>
</feature>
<evidence type="ECO:0000256" key="1">
    <source>
        <dbReference type="SAM" id="MobiDB-lite"/>
    </source>
</evidence>
<feature type="compositionally biased region" description="Basic and acidic residues" evidence="1">
    <location>
        <begin position="551"/>
        <end position="571"/>
    </location>
</feature>
<dbReference type="GO" id="GO:0003688">
    <property type="term" value="F:DNA replication origin binding"/>
    <property type="evidence" value="ECO:0007669"/>
    <property type="project" value="InterPro"/>
</dbReference>
<dbReference type="InterPro" id="IPR003450">
    <property type="entry name" value="Replication_origin-bd"/>
</dbReference>
<dbReference type="GO" id="GO:0006260">
    <property type="term" value="P:DNA replication"/>
    <property type="evidence" value="ECO:0007669"/>
    <property type="project" value="InterPro"/>
</dbReference>
<evidence type="ECO:0000313" key="4">
    <source>
        <dbReference type="Proteomes" id="UP000054558"/>
    </source>
</evidence>
<protein>
    <recommendedName>
        <fullName evidence="2">Replication origin-binding protein domain-containing protein</fullName>
    </recommendedName>
</protein>
<feature type="compositionally biased region" description="Polar residues" evidence="1">
    <location>
        <begin position="474"/>
        <end position="483"/>
    </location>
</feature>
<keyword evidence="4" id="KW-1185">Reference proteome</keyword>
<sequence length="1945" mass="214653">MAGGRPHGRSKSDHRVCQAARYAHAAAYRERISISAEQQEARIAAVNAECDVQDAPRKRRGQNSRGLKKEACAARGSAHGRFCKASGSAKKKANQRLGKTLGKAAERDPHTLHCHECAATAEFGHRGSKEGGNVKYLCRGHVHSTGCFRITRDRAAWAQNRVEWRLKVEAARLEAELRQMGGASSTAEQHRCQDCYESACKGSWENAAYWDSTPKSRSLIAKLLTIGGVESNPGPAPDEVTGVRGENLPRGVSSGRPLIPLPSLEEVYQPPSQGQPNVERIYAPALADWKKKGGLSEQISGANERGQGREGAANRAPSDENILEVAGTDSRIREQILPCRPEERVDTPPASATIADFDTPEEVPIGQLLSGTEGGLAKGSEAAQTPKVCAFLWPTAAPQTETEPATLLPLQERQTTTAGARAEIESVESEEVELAEFLRWRKAKAAKGREAAAEATQSPASAASGPGRVAGLKRSSNLRSPVVNSRAGARRRGMPPTSTAAAEQAEEATPSDEELEDAGEDIQETSEESESDDSEELSDMDASVQSGDDDPNTHRALDQTLGKEKLPRSVDDALAGMRLETERMRRQEEASGSDQLHQSAASDFRKRGAERGLPQGFSAVPEPEIRSEPLTGNEVFKKDGFRVLRVHEFGTNCFHQAGKNLSRFPGPKHFMQQEAALLNHEVQVALHKWSGMRTEAGVPIGWRSFASYPDWETACRNLDGHRSVFEVIQNGQPCKPYLDLDGKDGLPFRRKSKQADAALAKTGDSAAVSEAGPSSGAREEARGAAEHRETSEGRYTLEEVMEIIQEWATIVFKECYALDLEPSSFVWMESGGQAKVSLHLTINQLLPRQLVFASNFESGAAHFATRLKRRLQPWYPTVAPLIDLNVYSKDREWRTPGSAKIEKPESVLQFVNLGHTWKDALVTWLEPLEAREEIKVPFQLPGNLHRKYKTPQQMTHEGTTRTPKNEAFVRARMLELLRERLHPTAYVEGPDRFNYFDRSEPCYTGRIHENHQNLTCHLTPKGKIYALCFSTNSEGGESDLPCRAKAFYLGDLFEDDINYESGAVRVDMQYLQRDPAASSPELLARVAHGQEPTTDVLKLNTVADQWLAGAFQLLAFRSGVGTGKTEFCKSILEEIRHLLQADGRLVTKLMITYCIAQAKDLKQRFPDSANYLDLKADYKDELFPDPDCPNNFLTALQNRSVFPWVVVQVDSLLNLRPHGVGEVAPFDLVILDEAASILAHLSSATLRCGLETGELFLEIVQKAKRVLAMDDGYGQREHDFFQLAKVPGKLVINTRRAKVPLTFRVCQEEALWLDRIVRDLSSGKNVVVVSMSARVLDRIRDRVLSGGGRHSLGLEEGDILMHRAMSGGDNTALLENVNVNWKVRLLMYSPSVEAGVNFDEEWFHSKYLYMCKQSTTARAVWQASLRVRRTESPLVYCFVQQGISVRLDCAPEVPSADLDIELETAGTSSPEPEPSVQDADEDVTSEVQQDDAVERLDEQVADGSPLKAPHRAERASMPPSDSDCKKGKAKGGQPGVFLPPRRVTTAETLQFLQACTSRAAAAWSRVRSRAENATGAVQLIEDGPLFRTLGHTEAERRNSDARLLQEFQAQVAKAGHVVEVEPYVEPTKQSKRRGGLTQEAYDIIEAKTIGAVEYAELASLRDVKRDRGTQHNEVAKYEACAFYGLKDLDDSFFLKTQAAYKSPFSEPLANLLKVLLPAPAQTLDQKAMGPKSFEILRVEYAKELISALGLAHPFDKGYTPTLLAGGLRERLMKTGIFEGRAKFAADSSSLASRTPSELFRFKLPRPKEGQVHLLPGQIKKAVNVVLGWMGLKLGKLVEVSRGARRGKGKNYGSSAGLNDYKLSLAEKSILRMAKLTKLRFREVPEFWKCRMELLPAVREFLDVVDASEFDHLLRRSSGAPLLAELGPPEIETVVEPCIIAPPRST</sequence>
<organism evidence="3 4">
    <name type="scientific">Klebsormidium nitens</name>
    <name type="common">Green alga</name>
    <name type="synonym">Ulothrix nitens</name>
    <dbReference type="NCBI Taxonomy" id="105231"/>
    <lineage>
        <taxon>Eukaryota</taxon>
        <taxon>Viridiplantae</taxon>
        <taxon>Streptophyta</taxon>
        <taxon>Klebsormidiophyceae</taxon>
        <taxon>Klebsormidiales</taxon>
        <taxon>Klebsormidiaceae</taxon>
        <taxon>Klebsormidium</taxon>
    </lineage>
</organism>
<feature type="compositionally biased region" description="Acidic residues" evidence="1">
    <location>
        <begin position="1478"/>
        <end position="1491"/>
    </location>
</feature>
<feature type="region of interest" description="Disordered" evidence="1">
    <location>
        <begin position="299"/>
        <end position="320"/>
    </location>
</feature>
<dbReference type="EMBL" id="DF237243">
    <property type="protein sequence ID" value="GAQ86527.1"/>
    <property type="molecule type" value="Genomic_DNA"/>
</dbReference>
<feature type="region of interest" description="Disordered" evidence="1">
    <location>
        <begin position="759"/>
        <end position="791"/>
    </location>
</feature>
<proteinExistence type="predicted"/>
<feature type="region of interest" description="Disordered" evidence="1">
    <location>
        <begin position="230"/>
        <end position="256"/>
    </location>
</feature>
<feature type="region of interest" description="Disordered" evidence="1">
    <location>
        <begin position="584"/>
        <end position="605"/>
    </location>
</feature>
<accession>A0A1Y1ICS6</accession>
<gene>
    <name evidence="3" type="ORF">KFL_002940130</name>
</gene>
<feature type="region of interest" description="Disordered" evidence="1">
    <location>
        <begin position="1464"/>
        <end position="1539"/>
    </location>
</feature>
<feature type="compositionally biased region" description="Low complexity" evidence="1">
    <location>
        <begin position="453"/>
        <end position="464"/>
    </location>
</feature>
<name>A0A1Y1ICS6_KLENI</name>
<feature type="compositionally biased region" description="Basic and acidic residues" evidence="1">
    <location>
        <begin position="777"/>
        <end position="791"/>
    </location>
</feature>
<evidence type="ECO:0000313" key="3">
    <source>
        <dbReference type="EMBL" id="GAQ86527.1"/>
    </source>
</evidence>
<evidence type="ECO:0000259" key="2">
    <source>
        <dbReference type="Pfam" id="PF02399"/>
    </source>
</evidence>
<feature type="compositionally biased region" description="Polar residues" evidence="1">
    <location>
        <begin position="590"/>
        <end position="601"/>
    </location>
</feature>
<feature type="domain" description="Replication origin-binding protein" evidence="2">
    <location>
        <begin position="1201"/>
        <end position="1272"/>
    </location>
</feature>